<evidence type="ECO:0000313" key="2">
    <source>
        <dbReference type="Proteomes" id="UP001060170"/>
    </source>
</evidence>
<sequence>MARSRPWNSGRNARPPPPRTVAQISRSYAAELAASSQSPGISEQRRSPRRPSSSLTNAMRRGSRSITRSPSPPPDRSHRRGTVANQSPAGSVRSTAATQSQTTRRRRRPPPWTILFDPNRPVATARVVNNEADIIRRFPGEIPNNQGLMDDTCESCDSLHWRGERTLNDRRKVRASYSTCCHKGKSILPIQYDEINYPEVLQRRLTGTGSVSRKFQEQIRAYNNALSFASCGATVDRSVQGQRGIYTFRVQGALFHDIGTVFPANEAAPSFAQIYVVGGNDSAEASSRVSASRAPLNHTILLKLQRYITQHNPYSQFYRRARDVLAANPEAGFVLRHVQAPVGADQRVYNIPRTEEVGMVIDRDDPDNIPPRDILLRKHDGRFERITDNFSGYLPLRYPIFFPNGEQGWVDGWDRNGSRERAISQCEWYAAMIFDRNNQFSAILNGKTLFQELLVDLYICAERSRLDFYRFNQDKIRADCYKGLLEDLSDGVEAVGRRIILPSSFSGSPRNMKQLYQDSMALVRVFGRPSLFITMTANSYWPEVLKALKEHQVPSDRPDLVTRLFRLKLEDLINDVIKKNRLGEVAAWVYTIEFQKRGLPHAHFIVFLKPGFVPTTPEAIDCLITAEIPDPEEEPRLYEIVKRCMLHRPCNSDSMCWKDGACDKKFPKPFSESTVVQQDSYPAYMRRDNGRTIRKGTTTFNNGHVVPYNKFMSLRFDCHINGEVPYGISAVKYLFKYISKGPDRSAMQMEEGDETRKFINGRYISPSEAAYRLFQFPMSERWPPIQRLALHLENDNMVYFTDPEGLEQQMETGTAGQTPLTEFFRLNTENAIGNGVRARTLLYQDFPKHFVWVRGNRFEGRKKPSSIIGRIYYASISEGEQYYLRLLLLHVRGPRSYEHLRTVNGIIFETNRQAAVALGLLLSDEHYRASMAEAAIWMPGEAFCRMFCVLLIHSPPADPQALFNEFADALSDDLLHRLRSDYRIPNPSDDMRRSLCYYLLEVKLLESGKHLSEVGLRPVTTEYWNLFQGDSWASERDRVTAADNYVAMSDRLNEMQTIIFDLIVGLAESAEAAQVFVDGPGGCGKTYLMNTISYYMTVMEIPLITVSSSGVASLMLVGGSTAHSRFKIPLQLEANSMCSWDRRSASGIALIQARVIIWDEISMQHRHAVEAVDRSLRDLTQDDRPFGGKIVVFGGDFRQTLPVVCHGTIFDQQDACMISSALWSNVHKFSLTENLRLASPDGSLSNENLEFYNWLLHIGNGTGQKEYSEATHIKYGSVMVNSSDMVVSNKLITAIYPNIHLHPVDITLQSSIDYFSSRLILAPLNQDVNHLNDVCIQQFPGQSVTSVSIDAMATDLDGVEAKDAVSEEVLQTLAVPGFPRSSLKLKNGMPVMLLRNLDLKAGLSNGTRLLITGITSNLLRCCILTGSRVGSIVGIPRIKLIHQADAAYSVSFSRFQFPVAPAFALTINKSQGQSLSKVAVYLPRPVFSHGQLYVALSRVTSVTGLSVGIVAETSGPPSTTNVVNLEVLKKSGQDN</sequence>
<reference evidence="1 2" key="3">
    <citation type="journal article" date="2022" name="Microbiol. Spectr.">
        <title>Folding features and dynamics of 3D genome architecture in plant fungal pathogens.</title>
        <authorList>
            <person name="Xia C."/>
        </authorList>
    </citation>
    <scope>NUCLEOTIDE SEQUENCE [LARGE SCALE GENOMIC DNA]</scope>
    <source>
        <strain evidence="1 2">93-210</strain>
    </source>
</reference>
<reference evidence="2" key="2">
    <citation type="journal article" date="2018" name="Mol. Plant Microbe Interact.">
        <title>Genome sequence resources for the wheat stripe rust pathogen (Puccinia striiformis f. sp. tritici) and the barley stripe rust pathogen (Puccinia striiformis f. sp. hordei).</title>
        <authorList>
            <person name="Xia C."/>
            <person name="Wang M."/>
            <person name="Yin C."/>
            <person name="Cornejo O.E."/>
            <person name="Hulbert S.H."/>
            <person name="Chen X."/>
        </authorList>
    </citation>
    <scope>NUCLEOTIDE SEQUENCE [LARGE SCALE GENOMIC DNA]</scope>
    <source>
        <strain evidence="2">93-210</strain>
    </source>
</reference>
<comment type="caution">
    <text evidence="1">The sequence shown here is derived from an EMBL/GenBank/DDBJ whole genome shotgun (WGS) entry which is preliminary data.</text>
</comment>
<organism evidence="1 2">
    <name type="scientific">Puccinia striiformis f. sp. tritici</name>
    <dbReference type="NCBI Taxonomy" id="168172"/>
    <lineage>
        <taxon>Eukaryota</taxon>
        <taxon>Fungi</taxon>
        <taxon>Dikarya</taxon>
        <taxon>Basidiomycota</taxon>
        <taxon>Pucciniomycotina</taxon>
        <taxon>Pucciniomycetes</taxon>
        <taxon>Pucciniales</taxon>
        <taxon>Pucciniaceae</taxon>
        <taxon>Puccinia</taxon>
    </lineage>
</organism>
<proteinExistence type="predicted"/>
<accession>A0ACC0F0V5</accession>
<dbReference type="Proteomes" id="UP001060170">
    <property type="component" value="Chromosome 1"/>
</dbReference>
<gene>
    <name evidence="1" type="ORF">MJO28_000457</name>
</gene>
<name>A0ACC0F0V5_9BASI</name>
<reference evidence="2" key="1">
    <citation type="journal article" date="2018" name="BMC Genomics">
        <title>Genomic insights into host adaptation between the wheat stripe rust pathogen (Puccinia striiformis f. sp. tritici) and the barley stripe rust pathogen (Puccinia striiformis f. sp. hordei).</title>
        <authorList>
            <person name="Xia C."/>
            <person name="Wang M."/>
            <person name="Yin C."/>
            <person name="Cornejo O.E."/>
            <person name="Hulbert S.H."/>
            <person name="Chen X."/>
        </authorList>
    </citation>
    <scope>NUCLEOTIDE SEQUENCE [LARGE SCALE GENOMIC DNA]</scope>
    <source>
        <strain evidence="2">93-210</strain>
    </source>
</reference>
<dbReference type="EMBL" id="CM045865">
    <property type="protein sequence ID" value="KAI7962363.1"/>
    <property type="molecule type" value="Genomic_DNA"/>
</dbReference>
<protein>
    <submittedName>
        <fullName evidence="1">Uncharacterized protein</fullName>
    </submittedName>
</protein>
<keyword evidence="2" id="KW-1185">Reference proteome</keyword>
<evidence type="ECO:0000313" key="1">
    <source>
        <dbReference type="EMBL" id="KAI7962363.1"/>
    </source>
</evidence>